<evidence type="ECO:0000256" key="2">
    <source>
        <dbReference type="ARBA" id="ARBA00022485"/>
    </source>
</evidence>
<accession>A0ABN1D5A3</accession>
<sequence>MRSRPNVQVRTLPTTCYQCNAGPEMLNVRVEDGVATEVRPHFESAEVHPGGGKVCVKAYGLIQKVYHPNRVKTPMVRTNPKKGRHEEPGWREISWEEALDMVAEKMNAAAAKGALDTSGYPRVATTFGGGPTSKFYLGTMPAFFAAWGATDVSMGSGPGVKCAHSEHMYGEFWHRGFTVAPDTPLCNYLLSFGHNMDASGGVCSVKRHADARTRGMIRVQIEPHLSVTGASSSEWVPIKPKTDPAFMFAMIHVLLHESSRDRLDLPFLKERTGSPYLIAPNGFYLRDPATDKPLVWDRAHAAAVPHDTPGIDPALDGEFTLDGVEFGADGERWVHQGAVCRTAFQSLVDHVKTYTPEWAAAICDVPAASIRKIALDYLAHARIGEMIEIDGKPLPFRPVAIFLGKTVNNGWGGYESCWGRTVLACLVGALEVPGGTLGTSVQINEHPKNRNLSVHPGPDGFMDYPLNPTDKENWISSPTKRDAARTLVPLAGNSPRFMGSGPGHLSWMTLDQGDLQGFPPMTLPDVWFVYRANPVISFWQVGKVEEVAARFPFTVCFAFTDDETNHMADLLLPECTDLESMQLLPIGGTKYIEAFWAHRGYSLRRPVVEPASGVRDFTWIATELAKRTGVLKGYNTAINNGLTGIPLRTKEYNFALDESAEHSKEEIWDHVCRAASFEVTAGAASDGLDYYLEHGLRVSEYPRTNWYLYPTMVAKGLRFELPYQERLMRIGIELGNRLHEKGIAWWDKQLAEYSALPAWHDIPGIWEKAYESSFDIAIADYPFWLLTSRSMQYAWGANSGIQLIKEVADNVAGHGGVILNARTARQLGIEDGDLIEIRSPIGATQGHAVVRQGIRPDTVLMIGQFGHWKTPVAKDFKVPSMNSLVPMLMETTDNTGSGADLVRVSVRRVGGPA</sequence>
<dbReference type="RefSeq" id="WP_343928850.1">
    <property type="nucleotide sequence ID" value="NZ_BAAAEN010000052.1"/>
</dbReference>
<dbReference type="SUPFAM" id="SSF50692">
    <property type="entry name" value="ADC-like"/>
    <property type="match status" value="1"/>
</dbReference>
<keyword evidence="2" id="KW-0004">4Fe-4S</keyword>
<dbReference type="Gene3D" id="3.40.50.740">
    <property type="match status" value="2"/>
</dbReference>
<keyword evidence="10" id="KW-1185">Reference proteome</keyword>
<keyword evidence="3" id="KW-0500">Molybdenum</keyword>
<evidence type="ECO:0000313" key="10">
    <source>
        <dbReference type="Proteomes" id="UP001501706"/>
    </source>
</evidence>
<dbReference type="InterPro" id="IPR006656">
    <property type="entry name" value="Mopterin_OxRdtase"/>
</dbReference>
<name>A0ABN1D5A3_9BURK</name>
<keyword evidence="2" id="KW-0411">Iron-sulfur</keyword>
<dbReference type="InterPro" id="IPR050612">
    <property type="entry name" value="Prok_Mopterin_Oxidored"/>
</dbReference>
<dbReference type="EMBL" id="BAAAEN010000052">
    <property type="protein sequence ID" value="GAA0534582.1"/>
    <property type="molecule type" value="Genomic_DNA"/>
</dbReference>
<protein>
    <submittedName>
        <fullName evidence="9">Molybdopterin-dependent oxidoreductase</fullName>
    </submittedName>
</protein>
<feature type="domain" description="Molybdopterin oxidoreductase" evidence="7">
    <location>
        <begin position="70"/>
        <end position="626"/>
    </location>
</feature>
<dbReference type="Gene3D" id="2.20.25.90">
    <property type="entry name" value="ADC-like domains"/>
    <property type="match status" value="1"/>
</dbReference>
<keyword evidence="4" id="KW-0479">Metal-binding</keyword>
<dbReference type="Gene3D" id="3.40.228.10">
    <property type="entry name" value="Dimethylsulfoxide Reductase, domain 2"/>
    <property type="match status" value="1"/>
</dbReference>
<evidence type="ECO:0000256" key="5">
    <source>
        <dbReference type="ARBA" id="ARBA00022729"/>
    </source>
</evidence>
<evidence type="ECO:0000259" key="8">
    <source>
        <dbReference type="Pfam" id="PF01568"/>
    </source>
</evidence>
<keyword evidence="6" id="KW-0560">Oxidoreductase</keyword>
<dbReference type="PANTHER" id="PTHR43742">
    <property type="entry name" value="TRIMETHYLAMINE-N-OXIDE REDUCTASE"/>
    <property type="match status" value="1"/>
</dbReference>
<evidence type="ECO:0000256" key="4">
    <source>
        <dbReference type="ARBA" id="ARBA00022723"/>
    </source>
</evidence>
<reference evidence="9 10" key="1">
    <citation type="journal article" date="2019" name="Int. J. Syst. Evol. Microbiol.">
        <title>The Global Catalogue of Microorganisms (GCM) 10K type strain sequencing project: providing services to taxonomists for standard genome sequencing and annotation.</title>
        <authorList>
            <consortium name="The Broad Institute Genomics Platform"/>
            <consortium name="The Broad Institute Genome Sequencing Center for Infectious Disease"/>
            <person name="Wu L."/>
            <person name="Ma J."/>
        </authorList>
    </citation>
    <scope>NUCLEOTIDE SEQUENCE [LARGE SCALE GENOMIC DNA]</scope>
    <source>
        <strain evidence="9 10">JCM 14330</strain>
    </source>
</reference>
<evidence type="ECO:0000256" key="6">
    <source>
        <dbReference type="ARBA" id="ARBA00023002"/>
    </source>
</evidence>
<evidence type="ECO:0000256" key="3">
    <source>
        <dbReference type="ARBA" id="ARBA00022505"/>
    </source>
</evidence>
<dbReference type="Pfam" id="PF01568">
    <property type="entry name" value="Molydop_binding"/>
    <property type="match status" value="1"/>
</dbReference>
<evidence type="ECO:0000259" key="7">
    <source>
        <dbReference type="Pfam" id="PF00384"/>
    </source>
</evidence>
<dbReference type="InterPro" id="IPR009010">
    <property type="entry name" value="Asp_de-COase-like_dom_sf"/>
</dbReference>
<gene>
    <name evidence="9" type="ORF">GCM10009097_59480</name>
</gene>
<keyword evidence="2" id="KW-0408">Iron</keyword>
<organism evidence="9 10">
    <name type="scientific">Pigmentiphaga daeguensis</name>
    <dbReference type="NCBI Taxonomy" id="414049"/>
    <lineage>
        <taxon>Bacteria</taxon>
        <taxon>Pseudomonadati</taxon>
        <taxon>Pseudomonadota</taxon>
        <taxon>Betaproteobacteria</taxon>
        <taxon>Burkholderiales</taxon>
        <taxon>Alcaligenaceae</taxon>
        <taxon>Pigmentiphaga</taxon>
    </lineage>
</organism>
<dbReference type="Pfam" id="PF00384">
    <property type="entry name" value="Molybdopterin"/>
    <property type="match status" value="1"/>
</dbReference>
<feature type="domain" description="Molybdopterin dinucleotide-binding" evidence="8">
    <location>
        <begin position="798"/>
        <end position="875"/>
    </location>
</feature>
<dbReference type="PANTHER" id="PTHR43742:SF9">
    <property type="entry name" value="TETRATHIONATE REDUCTASE SUBUNIT A"/>
    <property type="match status" value="1"/>
</dbReference>
<dbReference type="Gene3D" id="2.40.40.20">
    <property type="match status" value="1"/>
</dbReference>
<dbReference type="Proteomes" id="UP001501706">
    <property type="component" value="Unassembled WGS sequence"/>
</dbReference>
<proteinExistence type="inferred from homology"/>
<evidence type="ECO:0000256" key="1">
    <source>
        <dbReference type="ARBA" id="ARBA00010312"/>
    </source>
</evidence>
<comment type="caution">
    <text evidence="9">The sequence shown here is derived from an EMBL/GenBank/DDBJ whole genome shotgun (WGS) entry which is preliminary data.</text>
</comment>
<dbReference type="SUPFAM" id="SSF53706">
    <property type="entry name" value="Formate dehydrogenase/DMSO reductase, domains 1-3"/>
    <property type="match status" value="1"/>
</dbReference>
<evidence type="ECO:0000313" key="9">
    <source>
        <dbReference type="EMBL" id="GAA0534582.1"/>
    </source>
</evidence>
<dbReference type="InterPro" id="IPR006657">
    <property type="entry name" value="MoPterin_dinucl-bd_dom"/>
</dbReference>
<comment type="similarity">
    <text evidence="1">Belongs to the prokaryotic molybdopterin-containing oxidoreductase family.</text>
</comment>
<keyword evidence="5" id="KW-0732">Signal</keyword>